<proteinExistence type="inferred from homology"/>
<dbReference type="AlphaFoldDB" id="A0A813YUB0"/>
<comment type="subcellular location">
    <subcellularLocation>
        <location evidence="1">Lysosome membrane</location>
    </subcellularLocation>
</comment>
<dbReference type="Proteomes" id="UP000663864">
    <property type="component" value="Unassembled WGS sequence"/>
</dbReference>
<dbReference type="Proteomes" id="UP000663836">
    <property type="component" value="Unassembled WGS sequence"/>
</dbReference>
<dbReference type="Pfam" id="PF16088">
    <property type="entry name" value="BORCS7"/>
    <property type="match status" value="1"/>
</dbReference>
<reference evidence="6" key="1">
    <citation type="submission" date="2021-02" db="EMBL/GenBank/DDBJ databases">
        <authorList>
            <person name="Nowell W R."/>
        </authorList>
    </citation>
    <scope>NUCLEOTIDE SEQUENCE</scope>
</reference>
<dbReference type="EMBL" id="CAJNOT010000198">
    <property type="protein sequence ID" value="CAF0889592.1"/>
    <property type="molecule type" value="Genomic_DNA"/>
</dbReference>
<comment type="caution">
    <text evidence="6">The sequence shown here is derived from an EMBL/GenBank/DDBJ whole genome shotgun (WGS) entry which is preliminary data.</text>
</comment>
<evidence type="ECO:0000313" key="8">
    <source>
        <dbReference type="Proteomes" id="UP000663864"/>
    </source>
</evidence>
<organism evidence="6 8">
    <name type="scientific">Rotaria sordida</name>
    <dbReference type="NCBI Taxonomy" id="392033"/>
    <lineage>
        <taxon>Eukaryota</taxon>
        <taxon>Metazoa</taxon>
        <taxon>Spiralia</taxon>
        <taxon>Gnathifera</taxon>
        <taxon>Rotifera</taxon>
        <taxon>Eurotatoria</taxon>
        <taxon>Bdelloidea</taxon>
        <taxon>Philodinida</taxon>
        <taxon>Philodinidae</taxon>
        <taxon>Rotaria</taxon>
    </lineage>
</organism>
<evidence type="ECO:0000256" key="3">
    <source>
        <dbReference type="ARBA" id="ARBA00022295"/>
    </source>
</evidence>
<dbReference type="GO" id="GO:0005765">
    <property type="term" value="C:lysosomal membrane"/>
    <property type="evidence" value="ECO:0007669"/>
    <property type="project" value="UniProtKB-SubCell"/>
</dbReference>
<comment type="similarity">
    <text evidence="2">Belongs to the BORCS7 family.</text>
</comment>
<evidence type="ECO:0000313" key="7">
    <source>
        <dbReference type="EMBL" id="CAF3896618.1"/>
    </source>
</evidence>
<dbReference type="InterPro" id="IPR032143">
    <property type="entry name" value="BORCS7"/>
</dbReference>
<accession>A0A813YUB0</accession>
<evidence type="ECO:0000256" key="4">
    <source>
        <dbReference type="ARBA" id="ARBA00023136"/>
    </source>
</evidence>
<keyword evidence="5" id="KW-0458">Lysosome</keyword>
<sequence length="109" mass="12142">MTTPVTGLPISFSNDDAKANICSKSQSSINALATLVKSIIKNSHTNDYLTTTLKQFAASDQQLLLAQDHINKIEHTCQQLLFQSDILQLDTQELIQIQQTLNSMKLDDH</sequence>
<name>A0A813YUB0_9BILA</name>
<evidence type="ECO:0000256" key="5">
    <source>
        <dbReference type="ARBA" id="ARBA00023228"/>
    </source>
</evidence>
<keyword evidence="4" id="KW-0472">Membrane</keyword>
<evidence type="ECO:0000256" key="2">
    <source>
        <dbReference type="ARBA" id="ARBA00005433"/>
    </source>
</evidence>
<evidence type="ECO:0000256" key="1">
    <source>
        <dbReference type="ARBA" id="ARBA00004656"/>
    </source>
</evidence>
<gene>
    <name evidence="7" type="ORF">JBS370_LOCUS20649</name>
    <name evidence="6" type="ORF">ZHD862_LOCUS6813</name>
</gene>
<dbReference type="EMBL" id="CAJOBD010002632">
    <property type="protein sequence ID" value="CAF3896618.1"/>
    <property type="molecule type" value="Genomic_DNA"/>
</dbReference>
<protein>
    <recommendedName>
        <fullName evidence="3">BLOC-1-related complex subunit 7</fullName>
    </recommendedName>
</protein>
<evidence type="ECO:0000313" key="6">
    <source>
        <dbReference type="EMBL" id="CAF0889592.1"/>
    </source>
</evidence>